<organism evidence="1 2">
    <name type="scientific">Passalora fulva</name>
    <name type="common">Tomato leaf mold</name>
    <name type="synonym">Cladosporium fulvum</name>
    <dbReference type="NCBI Taxonomy" id="5499"/>
    <lineage>
        <taxon>Eukaryota</taxon>
        <taxon>Fungi</taxon>
        <taxon>Dikarya</taxon>
        <taxon>Ascomycota</taxon>
        <taxon>Pezizomycotina</taxon>
        <taxon>Dothideomycetes</taxon>
        <taxon>Dothideomycetidae</taxon>
        <taxon>Mycosphaerellales</taxon>
        <taxon>Mycosphaerellaceae</taxon>
        <taxon>Fulvia</taxon>
    </lineage>
</organism>
<dbReference type="EMBL" id="CP090166">
    <property type="protein sequence ID" value="UJO16811.1"/>
    <property type="molecule type" value="Genomic_DNA"/>
</dbReference>
<dbReference type="RefSeq" id="XP_047761177.1">
    <property type="nucleotide sequence ID" value="XM_047903316.1"/>
</dbReference>
<protein>
    <submittedName>
        <fullName evidence="1">Uncharacterized protein</fullName>
    </submittedName>
</protein>
<reference evidence="1" key="2">
    <citation type="journal article" date="2022" name="Microb. Genom.">
        <title>A chromosome-scale genome assembly of the tomato pathogen Cladosporium fulvum reveals a compartmentalized genome architecture and the presence of a dispensable chromosome.</title>
        <authorList>
            <person name="Zaccaron A.Z."/>
            <person name="Chen L.H."/>
            <person name="Samaras A."/>
            <person name="Stergiopoulos I."/>
        </authorList>
    </citation>
    <scope>NUCLEOTIDE SEQUENCE</scope>
    <source>
        <strain evidence="1">Race5_Kim</strain>
    </source>
</reference>
<dbReference type="GeneID" id="71984046"/>
<proteinExistence type="predicted"/>
<sequence length="274" mass="31785">MSLPTQQDWNDEHDGTLPMILRMLAFVAATSGQRLNNWGFILFVCYYRLQTCFSHSRTEIERYANIENLTLAPFQAIFDLLDQAFYQPGNNKRCILVWSRTLMPESFGVTTTYPNGMIIIRIDVRQPSAWAIMLTVLQEVVHALLSKHCCMGLCGQARCMRVWTAMCGETGNKYYWQMMAYAVELMAELQMRCPVDLQRFEEAIFEMNGSGLVPSDQYLTTVLRPRQAAIVQFYINHYMRKTRLLPWTDRASSEEDDWALFMSLEYAGLLLTSW</sequence>
<keyword evidence="2" id="KW-1185">Reference proteome</keyword>
<accession>A0A9Q8LG55</accession>
<reference evidence="1" key="1">
    <citation type="submission" date="2021-12" db="EMBL/GenBank/DDBJ databases">
        <authorList>
            <person name="Zaccaron A."/>
            <person name="Stergiopoulos I."/>
        </authorList>
    </citation>
    <scope>NUCLEOTIDE SEQUENCE</scope>
    <source>
        <strain evidence="1">Race5_Kim</strain>
    </source>
</reference>
<dbReference type="KEGG" id="ffu:CLAFUR5_04168"/>
<gene>
    <name evidence="1" type="ORF">CLAFUR5_04168</name>
</gene>
<dbReference type="AlphaFoldDB" id="A0A9Q8LG55"/>
<evidence type="ECO:0000313" key="2">
    <source>
        <dbReference type="Proteomes" id="UP000756132"/>
    </source>
</evidence>
<name>A0A9Q8LG55_PASFU</name>
<dbReference type="Proteomes" id="UP000756132">
    <property type="component" value="Chromosome 4"/>
</dbReference>
<evidence type="ECO:0000313" key="1">
    <source>
        <dbReference type="EMBL" id="UJO16811.1"/>
    </source>
</evidence>